<evidence type="ECO:0000256" key="2">
    <source>
        <dbReference type="SAM" id="SignalP"/>
    </source>
</evidence>
<organism evidence="3 4">
    <name type="scientific">Triangularia setosa</name>
    <dbReference type="NCBI Taxonomy" id="2587417"/>
    <lineage>
        <taxon>Eukaryota</taxon>
        <taxon>Fungi</taxon>
        <taxon>Dikarya</taxon>
        <taxon>Ascomycota</taxon>
        <taxon>Pezizomycotina</taxon>
        <taxon>Sordariomycetes</taxon>
        <taxon>Sordariomycetidae</taxon>
        <taxon>Sordariales</taxon>
        <taxon>Podosporaceae</taxon>
        <taxon>Triangularia</taxon>
    </lineage>
</organism>
<keyword evidence="2" id="KW-0732">Signal</keyword>
<name>A0AAN6WFS2_9PEZI</name>
<reference evidence="3" key="2">
    <citation type="submission" date="2023-05" db="EMBL/GenBank/DDBJ databases">
        <authorList>
            <consortium name="Lawrence Berkeley National Laboratory"/>
            <person name="Steindorff A."/>
            <person name="Hensen N."/>
            <person name="Bonometti L."/>
            <person name="Westerberg I."/>
            <person name="Brannstrom I.O."/>
            <person name="Guillou S."/>
            <person name="Cros-Aarteil S."/>
            <person name="Calhoun S."/>
            <person name="Haridas S."/>
            <person name="Kuo A."/>
            <person name="Mondo S."/>
            <person name="Pangilinan J."/>
            <person name="Riley R."/>
            <person name="Labutti K."/>
            <person name="Andreopoulos B."/>
            <person name="Lipzen A."/>
            <person name="Chen C."/>
            <person name="Yanf M."/>
            <person name="Daum C."/>
            <person name="Ng V."/>
            <person name="Clum A."/>
            <person name="Ohm R."/>
            <person name="Martin F."/>
            <person name="Silar P."/>
            <person name="Natvig D."/>
            <person name="Lalanne C."/>
            <person name="Gautier V."/>
            <person name="Ament-Velasquez S.L."/>
            <person name="Kruys A."/>
            <person name="Hutchinson M.I."/>
            <person name="Powell A.J."/>
            <person name="Barry K."/>
            <person name="Miller A.N."/>
            <person name="Grigoriev I.V."/>
            <person name="Debuchy R."/>
            <person name="Gladieux P."/>
            <person name="Thoren M.H."/>
            <person name="Johannesson H."/>
        </authorList>
    </citation>
    <scope>NUCLEOTIDE SEQUENCE</scope>
    <source>
        <strain evidence="3">CBS 892.96</strain>
    </source>
</reference>
<feature type="region of interest" description="Disordered" evidence="1">
    <location>
        <begin position="113"/>
        <end position="138"/>
    </location>
</feature>
<reference evidence="3" key="1">
    <citation type="journal article" date="2023" name="Mol. Phylogenet. Evol.">
        <title>Genome-scale phylogeny and comparative genomics of the fungal order Sordariales.</title>
        <authorList>
            <person name="Hensen N."/>
            <person name="Bonometti L."/>
            <person name="Westerberg I."/>
            <person name="Brannstrom I.O."/>
            <person name="Guillou S."/>
            <person name="Cros-Aarteil S."/>
            <person name="Calhoun S."/>
            <person name="Haridas S."/>
            <person name="Kuo A."/>
            <person name="Mondo S."/>
            <person name="Pangilinan J."/>
            <person name="Riley R."/>
            <person name="LaButti K."/>
            <person name="Andreopoulos B."/>
            <person name="Lipzen A."/>
            <person name="Chen C."/>
            <person name="Yan M."/>
            <person name="Daum C."/>
            <person name="Ng V."/>
            <person name="Clum A."/>
            <person name="Steindorff A."/>
            <person name="Ohm R.A."/>
            <person name="Martin F."/>
            <person name="Silar P."/>
            <person name="Natvig D.O."/>
            <person name="Lalanne C."/>
            <person name="Gautier V."/>
            <person name="Ament-Velasquez S.L."/>
            <person name="Kruys A."/>
            <person name="Hutchinson M.I."/>
            <person name="Powell A.J."/>
            <person name="Barry K."/>
            <person name="Miller A.N."/>
            <person name="Grigoriev I.V."/>
            <person name="Debuchy R."/>
            <person name="Gladieux P."/>
            <person name="Hiltunen Thoren M."/>
            <person name="Johannesson H."/>
        </authorList>
    </citation>
    <scope>NUCLEOTIDE SEQUENCE</scope>
    <source>
        <strain evidence="3">CBS 892.96</strain>
    </source>
</reference>
<dbReference type="EMBL" id="MU866092">
    <property type="protein sequence ID" value="KAK4180959.1"/>
    <property type="molecule type" value="Genomic_DNA"/>
</dbReference>
<evidence type="ECO:0000313" key="4">
    <source>
        <dbReference type="Proteomes" id="UP001302321"/>
    </source>
</evidence>
<proteinExistence type="predicted"/>
<feature type="signal peptide" evidence="2">
    <location>
        <begin position="1"/>
        <end position="20"/>
    </location>
</feature>
<dbReference type="AlphaFoldDB" id="A0AAN6WFS2"/>
<evidence type="ECO:0000313" key="3">
    <source>
        <dbReference type="EMBL" id="KAK4180959.1"/>
    </source>
</evidence>
<dbReference type="Proteomes" id="UP001302321">
    <property type="component" value="Unassembled WGS sequence"/>
</dbReference>
<feature type="chain" id="PRO_5043001804" evidence="2">
    <location>
        <begin position="21"/>
        <end position="233"/>
    </location>
</feature>
<accession>A0AAN6WFS2</accession>
<protein>
    <submittedName>
        <fullName evidence="3">Uncharacterized protein</fullName>
    </submittedName>
</protein>
<sequence length="233" mass="25719">MWVLCRCSAVFCRWWLQLGGFWLDDTTRQHAKLFEKRPELHWGLEAARVCSSDGGQWTGSRWYGAAKRGADLPQVIVTRVEGGRVNQPGLALSKQQEAMGDFEVSMPGAHVSMGRSKNSKAVAEKPGSSVSSSPSSAVKTCQDSWDSVKPLMASAVEHVRAVPNSATVLSYRAGQQSRTLRRINEDLCHSDIRMEEPLRGPEMNTFYCVGSHGAKQRKFSVPPCPDKTIPSLK</sequence>
<comment type="caution">
    <text evidence="3">The sequence shown here is derived from an EMBL/GenBank/DDBJ whole genome shotgun (WGS) entry which is preliminary data.</text>
</comment>
<keyword evidence="4" id="KW-1185">Reference proteome</keyword>
<gene>
    <name evidence="3" type="ORF">QBC36DRAFT_306808</name>
</gene>
<evidence type="ECO:0000256" key="1">
    <source>
        <dbReference type="SAM" id="MobiDB-lite"/>
    </source>
</evidence>